<evidence type="ECO:0000256" key="10">
    <source>
        <dbReference type="PROSITE-ProRule" id="PRU01379"/>
    </source>
</evidence>
<dbReference type="PANTHER" id="PTHR11705:SF123">
    <property type="entry name" value="PEPTIDASE M14 CARBOXYPEPTIDASE A DOMAIN-CONTAINING PROTEIN-RELATED"/>
    <property type="match status" value="1"/>
</dbReference>
<feature type="domain" description="Peptidase M14" evidence="12">
    <location>
        <begin position="134"/>
        <end position="432"/>
    </location>
</feature>
<comment type="cofactor">
    <cofactor evidence="1">
        <name>Zn(2+)</name>
        <dbReference type="ChEBI" id="CHEBI:29105"/>
    </cofactor>
</comment>
<evidence type="ECO:0000256" key="2">
    <source>
        <dbReference type="ARBA" id="ARBA00005988"/>
    </source>
</evidence>
<evidence type="ECO:0000256" key="8">
    <source>
        <dbReference type="ARBA" id="ARBA00022833"/>
    </source>
</evidence>
<evidence type="ECO:0000256" key="3">
    <source>
        <dbReference type="ARBA" id="ARBA00022645"/>
    </source>
</evidence>
<dbReference type="GO" id="GO:0005615">
    <property type="term" value="C:extracellular space"/>
    <property type="evidence" value="ECO:0007669"/>
    <property type="project" value="TreeGrafter"/>
</dbReference>
<dbReference type="EMBL" id="JXJN01004554">
    <property type="status" value="NOT_ANNOTATED_CDS"/>
    <property type="molecule type" value="Genomic_DNA"/>
</dbReference>
<dbReference type="Gene3D" id="3.40.630.10">
    <property type="entry name" value="Zn peptidases"/>
    <property type="match status" value="1"/>
</dbReference>
<comment type="similarity">
    <text evidence="2 10">Belongs to the peptidase M14 family.</text>
</comment>
<dbReference type="Proteomes" id="UP000092460">
    <property type="component" value="Unassembled WGS sequence"/>
</dbReference>
<evidence type="ECO:0000256" key="5">
    <source>
        <dbReference type="ARBA" id="ARBA00022723"/>
    </source>
</evidence>
<keyword evidence="5" id="KW-0479">Metal-binding</keyword>
<keyword evidence="3" id="KW-0121">Carboxypeptidase</keyword>
<dbReference type="Pfam" id="PF00246">
    <property type="entry name" value="Peptidase_M14"/>
    <property type="match status" value="1"/>
</dbReference>
<accession>A0A1B0AW87</accession>
<dbReference type="FunFam" id="3.40.630.10:FF:000084">
    <property type="entry name" value="Carboxypeptidase B2"/>
    <property type="match status" value="1"/>
</dbReference>
<evidence type="ECO:0000313" key="13">
    <source>
        <dbReference type="EnsemblMetazoa" id="GPPI010789-PA"/>
    </source>
</evidence>
<feature type="compositionally biased region" description="Basic and acidic residues" evidence="11">
    <location>
        <begin position="57"/>
        <end position="100"/>
    </location>
</feature>
<dbReference type="GO" id="GO:0008270">
    <property type="term" value="F:zinc ion binding"/>
    <property type="evidence" value="ECO:0007669"/>
    <property type="project" value="InterPro"/>
</dbReference>
<evidence type="ECO:0000256" key="4">
    <source>
        <dbReference type="ARBA" id="ARBA00022670"/>
    </source>
</evidence>
<feature type="compositionally biased region" description="Basic and acidic residues" evidence="11">
    <location>
        <begin position="16"/>
        <end position="30"/>
    </location>
</feature>
<sequence length="481" mass="54518">MADEENAPEAAPDAPQEEKEGGEDVEKKPEEEAESEDKEKPIIDCPKPAPKKTLKQFQEEREKEKEEKAKEKEEKAKKKEEAKAKADAAGEGSPEEKPAEEAPVEGEAAAKEKKKKKKAKEEPPPVYRRLDWTFYPTLCEIYNWMDVIVEKCPKVVTNFEIGRSHEGRLIRGLKISFKSGNKAIFIESNIHAREWITSSAVTCVIMELLFSKDPEVRRTAAGIDWYIVPVFNVDGFVYSQEKERLWRKSRRPLKEQKTPECIGVDLNRNFNHQWGIKKHEPCTDQYGGSAAESEPEVKQLTQFIGTIPEGTLKIYIALHAAGQAVLTPWSYTKEEQPKDHKELMEVAKAFVEAVYSRFRTRYVYGPAAEILNVGEFCGTSTDWAYGVKNIPISLGIELPGKNTQKPFELPTESILRVSTELLDGLVGMIKAVGELGFIEKIPEPPKKEIKPKFERPKKAPKKKEEGTAEEKPKPKPKWVTE</sequence>
<evidence type="ECO:0000256" key="6">
    <source>
        <dbReference type="ARBA" id="ARBA00022729"/>
    </source>
</evidence>
<evidence type="ECO:0000256" key="1">
    <source>
        <dbReference type="ARBA" id="ARBA00001947"/>
    </source>
</evidence>
<reference evidence="14" key="1">
    <citation type="submission" date="2015-01" db="EMBL/GenBank/DDBJ databases">
        <authorList>
            <person name="Aksoy S."/>
            <person name="Warren W."/>
            <person name="Wilson R.K."/>
        </authorList>
    </citation>
    <scope>NUCLEOTIDE SEQUENCE [LARGE SCALE GENOMIC DNA]</scope>
    <source>
        <strain evidence="14">IAEA</strain>
    </source>
</reference>
<keyword evidence="14" id="KW-1185">Reference proteome</keyword>
<evidence type="ECO:0000313" key="14">
    <source>
        <dbReference type="Proteomes" id="UP000092460"/>
    </source>
</evidence>
<dbReference type="GO" id="GO:0006508">
    <property type="term" value="P:proteolysis"/>
    <property type="evidence" value="ECO:0007669"/>
    <property type="project" value="UniProtKB-KW"/>
</dbReference>
<proteinExistence type="inferred from homology"/>
<organism evidence="13 14">
    <name type="scientific">Glossina palpalis gambiensis</name>
    <dbReference type="NCBI Taxonomy" id="67801"/>
    <lineage>
        <taxon>Eukaryota</taxon>
        <taxon>Metazoa</taxon>
        <taxon>Ecdysozoa</taxon>
        <taxon>Arthropoda</taxon>
        <taxon>Hexapoda</taxon>
        <taxon>Insecta</taxon>
        <taxon>Pterygota</taxon>
        <taxon>Neoptera</taxon>
        <taxon>Endopterygota</taxon>
        <taxon>Diptera</taxon>
        <taxon>Brachycera</taxon>
        <taxon>Muscomorpha</taxon>
        <taxon>Hippoboscoidea</taxon>
        <taxon>Glossinidae</taxon>
        <taxon>Glossina</taxon>
    </lineage>
</organism>
<feature type="active site" description="Proton donor/acceptor" evidence="10">
    <location>
        <position position="397"/>
    </location>
</feature>
<dbReference type="VEuPathDB" id="VectorBase:GPPI010789"/>
<dbReference type="PROSITE" id="PS52035">
    <property type="entry name" value="PEPTIDASE_M14"/>
    <property type="match status" value="1"/>
</dbReference>
<keyword evidence="7" id="KW-0378">Hydrolase</keyword>
<dbReference type="PROSITE" id="PS00132">
    <property type="entry name" value="CARBOXYPEPT_ZN_1"/>
    <property type="match status" value="1"/>
</dbReference>
<dbReference type="AlphaFoldDB" id="A0A1B0AW87"/>
<keyword evidence="6" id="KW-0732">Signal</keyword>
<dbReference type="InterPro" id="IPR057246">
    <property type="entry name" value="CARBOXYPEPT_ZN_1"/>
</dbReference>
<dbReference type="PANTHER" id="PTHR11705">
    <property type="entry name" value="PROTEASE FAMILY M14 CARBOXYPEPTIDASE A,B"/>
    <property type="match status" value="1"/>
</dbReference>
<feature type="region of interest" description="Disordered" evidence="11">
    <location>
        <begin position="447"/>
        <end position="481"/>
    </location>
</feature>
<keyword evidence="9" id="KW-0482">Metalloprotease</keyword>
<keyword evidence="8" id="KW-0862">Zinc</keyword>
<reference evidence="13" key="2">
    <citation type="submission" date="2020-05" db="UniProtKB">
        <authorList>
            <consortium name="EnsemblMetazoa"/>
        </authorList>
    </citation>
    <scope>IDENTIFICATION</scope>
    <source>
        <strain evidence="13">IAEA</strain>
    </source>
</reference>
<name>A0A1B0AW87_9MUSC</name>
<dbReference type="SMART" id="SM00631">
    <property type="entry name" value="Zn_pept"/>
    <property type="match status" value="1"/>
</dbReference>
<keyword evidence="4" id="KW-0645">Protease</keyword>
<dbReference type="SUPFAM" id="SSF53187">
    <property type="entry name" value="Zn-dependent exopeptidases"/>
    <property type="match status" value="1"/>
</dbReference>
<protein>
    <recommendedName>
        <fullName evidence="12">Peptidase M14 domain-containing protein</fullName>
    </recommendedName>
</protein>
<evidence type="ECO:0000256" key="11">
    <source>
        <dbReference type="SAM" id="MobiDB-lite"/>
    </source>
</evidence>
<dbReference type="GO" id="GO:0004181">
    <property type="term" value="F:metallocarboxypeptidase activity"/>
    <property type="evidence" value="ECO:0007669"/>
    <property type="project" value="InterPro"/>
</dbReference>
<dbReference type="PRINTS" id="PR00765">
    <property type="entry name" value="CRBOXYPTASEA"/>
</dbReference>
<evidence type="ECO:0000256" key="7">
    <source>
        <dbReference type="ARBA" id="ARBA00022801"/>
    </source>
</evidence>
<feature type="region of interest" description="Disordered" evidence="11">
    <location>
        <begin position="1"/>
        <end position="122"/>
    </location>
</feature>
<evidence type="ECO:0000256" key="9">
    <source>
        <dbReference type="ARBA" id="ARBA00023049"/>
    </source>
</evidence>
<dbReference type="InterPro" id="IPR000834">
    <property type="entry name" value="Peptidase_M14"/>
</dbReference>
<dbReference type="EnsemblMetazoa" id="GPPI010789-RA">
    <property type="protein sequence ID" value="GPPI010789-PA"/>
    <property type="gene ID" value="GPPI010789"/>
</dbReference>
<evidence type="ECO:0000259" key="12">
    <source>
        <dbReference type="PROSITE" id="PS52035"/>
    </source>
</evidence>